<proteinExistence type="predicted"/>
<keyword evidence="3" id="KW-1185">Reference proteome</keyword>
<evidence type="ECO:0000313" key="3">
    <source>
        <dbReference type="Proteomes" id="UP000000788"/>
    </source>
</evidence>
<name>A9BB91_PROM4</name>
<evidence type="ECO:0000256" key="1">
    <source>
        <dbReference type="SAM" id="Phobius"/>
    </source>
</evidence>
<reference evidence="2 3" key="1">
    <citation type="journal article" date="2007" name="PLoS Genet.">
        <title>Patterns and implications of gene gain and loss in the evolution of Prochlorococcus.</title>
        <authorList>
            <person name="Kettler G.C."/>
            <person name="Martiny A.C."/>
            <person name="Huang K."/>
            <person name="Zucker J."/>
            <person name="Coleman M.L."/>
            <person name="Rodrigue S."/>
            <person name="Chen F."/>
            <person name="Lapidus A."/>
            <person name="Ferriera S."/>
            <person name="Johnson J."/>
            <person name="Steglich C."/>
            <person name="Church G.M."/>
            <person name="Richardson P."/>
            <person name="Chisholm S.W."/>
        </authorList>
    </citation>
    <scope>NUCLEOTIDE SEQUENCE [LARGE SCALE GENOMIC DNA]</scope>
    <source>
        <strain evidence="3">MIT 9211</strain>
    </source>
</reference>
<evidence type="ECO:0000313" key="2">
    <source>
        <dbReference type="EMBL" id="ABX09103.1"/>
    </source>
</evidence>
<gene>
    <name evidence="2" type="ordered locus">P9211_11721</name>
</gene>
<dbReference type="HOGENOM" id="CLU_3046836_0_0_3"/>
<protein>
    <submittedName>
        <fullName evidence="2">Uncharacterized protein</fullName>
    </submittedName>
</protein>
<dbReference type="KEGG" id="pmj:P9211_11721"/>
<organism evidence="2 3">
    <name type="scientific">Prochlorococcus marinus (strain MIT 9211)</name>
    <dbReference type="NCBI Taxonomy" id="93059"/>
    <lineage>
        <taxon>Bacteria</taxon>
        <taxon>Bacillati</taxon>
        <taxon>Cyanobacteriota</taxon>
        <taxon>Cyanophyceae</taxon>
        <taxon>Synechococcales</taxon>
        <taxon>Prochlorococcaceae</taxon>
        <taxon>Prochlorococcus</taxon>
    </lineage>
</organism>
<dbReference type="AlphaFoldDB" id="A9BB91"/>
<sequence length="54" mass="6240">MNINLPLMTLLFFPEYPDGIPGDLYLVHLFFFLIFIPLTMIVLAARSHERNSTS</sequence>
<accession>A9BB91</accession>
<keyword evidence="1" id="KW-0472">Membrane</keyword>
<dbReference type="EMBL" id="CP000878">
    <property type="protein sequence ID" value="ABX09103.1"/>
    <property type="molecule type" value="Genomic_DNA"/>
</dbReference>
<keyword evidence="1" id="KW-1133">Transmembrane helix</keyword>
<dbReference type="Proteomes" id="UP000000788">
    <property type="component" value="Chromosome"/>
</dbReference>
<feature type="transmembrane region" description="Helical" evidence="1">
    <location>
        <begin position="25"/>
        <end position="45"/>
    </location>
</feature>
<keyword evidence="1" id="KW-0812">Transmembrane</keyword>